<proteinExistence type="predicted"/>
<dbReference type="EMBL" id="CM010715">
    <property type="protein sequence ID" value="RZC45241.1"/>
    <property type="molecule type" value="Genomic_DNA"/>
</dbReference>
<name>A0A4Y7IC73_PAPSO</name>
<organism evidence="1 2">
    <name type="scientific">Papaver somniferum</name>
    <name type="common">Opium poppy</name>
    <dbReference type="NCBI Taxonomy" id="3469"/>
    <lineage>
        <taxon>Eukaryota</taxon>
        <taxon>Viridiplantae</taxon>
        <taxon>Streptophyta</taxon>
        <taxon>Embryophyta</taxon>
        <taxon>Tracheophyta</taxon>
        <taxon>Spermatophyta</taxon>
        <taxon>Magnoliopsida</taxon>
        <taxon>Ranunculales</taxon>
        <taxon>Papaveraceae</taxon>
        <taxon>Papaveroideae</taxon>
        <taxon>Papaver</taxon>
    </lineage>
</organism>
<gene>
    <name evidence="1" type="ORF">C5167_038207</name>
</gene>
<dbReference type="Proteomes" id="UP000316621">
    <property type="component" value="Chromosome 1"/>
</dbReference>
<protein>
    <submittedName>
        <fullName evidence="1">Uncharacterized protein</fullName>
    </submittedName>
</protein>
<sequence>MAISVLLRGLSCRSQISTCLSAYESVFRNVNTPMLPRSGFLKTRSQWSAENETKILPVTNPTKILFKYALANDEPQEDSKCFKIREVVEPPTTPTGDALFELTAESFSGRRVISLRIIKPPLFNLDLCSLLTKAEAVYGFNVGSVIADEKIRDLYPSGTNPGTKVITIAADFDDLLLDRIREIIRRGDKIVINSAYSDNFITLTVDLNDFLEIRVWEIVTHGDKTVLEMIVGELRRNGFDFAKDPLALQKVEQAVERAIARGSSTIKLNLPVTSGPEMSMTVSWGTSDGSFYARCCPSSIRPW</sequence>
<reference evidence="1 2" key="1">
    <citation type="journal article" date="2018" name="Science">
        <title>The opium poppy genome and morphinan production.</title>
        <authorList>
            <person name="Guo L."/>
            <person name="Winzer T."/>
            <person name="Yang X."/>
            <person name="Li Y."/>
            <person name="Ning Z."/>
            <person name="He Z."/>
            <person name="Teodor R."/>
            <person name="Lu Y."/>
            <person name="Bowser T.A."/>
            <person name="Graham I.A."/>
            <person name="Ye K."/>
        </authorList>
    </citation>
    <scope>NUCLEOTIDE SEQUENCE [LARGE SCALE GENOMIC DNA]</scope>
    <source>
        <strain evidence="2">cv. HN1</strain>
        <tissue evidence="1">Leaves</tissue>
    </source>
</reference>
<dbReference type="Gramene" id="RZC45241">
    <property type="protein sequence ID" value="RZC45241"/>
    <property type="gene ID" value="C5167_038207"/>
</dbReference>
<evidence type="ECO:0000313" key="1">
    <source>
        <dbReference type="EMBL" id="RZC45241.1"/>
    </source>
</evidence>
<keyword evidence="2" id="KW-1185">Reference proteome</keyword>
<dbReference type="AlphaFoldDB" id="A0A4Y7IC73"/>
<accession>A0A4Y7IC73</accession>
<evidence type="ECO:0000313" key="2">
    <source>
        <dbReference type="Proteomes" id="UP000316621"/>
    </source>
</evidence>